<dbReference type="InterPro" id="IPR046341">
    <property type="entry name" value="SET_dom_sf"/>
</dbReference>
<evidence type="ECO:0000313" key="5">
    <source>
        <dbReference type="EMBL" id="CAI5713326.1"/>
    </source>
</evidence>
<dbReference type="SUPFAM" id="SSF82199">
    <property type="entry name" value="SET domain"/>
    <property type="match status" value="1"/>
</dbReference>
<feature type="domain" description="SET" evidence="4">
    <location>
        <begin position="706"/>
        <end position="823"/>
    </location>
</feature>
<dbReference type="EMBL" id="CANTFL010000090">
    <property type="protein sequence ID" value="CAI5713326.1"/>
    <property type="molecule type" value="Genomic_DNA"/>
</dbReference>
<organism evidence="5 6">
    <name type="scientific">Hyaloperonospora brassicae</name>
    <name type="common">Brassica downy mildew</name>
    <name type="synonym">Peronospora brassicae</name>
    <dbReference type="NCBI Taxonomy" id="162125"/>
    <lineage>
        <taxon>Eukaryota</taxon>
        <taxon>Sar</taxon>
        <taxon>Stramenopiles</taxon>
        <taxon>Oomycota</taxon>
        <taxon>Peronosporomycetes</taxon>
        <taxon>Peronosporales</taxon>
        <taxon>Peronosporaceae</taxon>
        <taxon>Hyaloperonospora</taxon>
    </lineage>
</organism>
<accession>A0AAV0T2B5</accession>
<evidence type="ECO:0000256" key="3">
    <source>
        <dbReference type="SAM" id="MobiDB-lite"/>
    </source>
</evidence>
<name>A0AAV0T2B5_HYABA</name>
<keyword evidence="2" id="KW-0804">Transcription</keyword>
<dbReference type="Pfam" id="PF00856">
    <property type="entry name" value="SET"/>
    <property type="match status" value="1"/>
</dbReference>
<dbReference type="CDD" id="cd10519">
    <property type="entry name" value="SET_EZH"/>
    <property type="match status" value="1"/>
</dbReference>
<dbReference type="PROSITE" id="PS50280">
    <property type="entry name" value="SET"/>
    <property type="match status" value="1"/>
</dbReference>
<dbReference type="GO" id="GO:0046976">
    <property type="term" value="F:histone H3K27 methyltransferase activity"/>
    <property type="evidence" value="ECO:0007669"/>
    <property type="project" value="TreeGrafter"/>
</dbReference>
<reference evidence="5" key="1">
    <citation type="submission" date="2022-12" db="EMBL/GenBank/DDBJ databases">
        <authorList>
            <person name="Webb A."/>
        </authorList>
    </citation>
    <scope>NUCLEOTIDE SEQUENCE</scope>
    <source>
        <strain evidence="5">Hp1</strain>
    </source>
</reference>
<comment type="caution">
    <text evidence="5">The sequence shown here is derived from an EMBL/GenBank/DDBJ whole genome shotgun (WGS) entry which is preliminary data.</text>
</comment>
<dbReference type="GO" id="GO:0031507">
    <property type="term" value="P:heterochromatin formation"/>
    <property type="evidence" value="ECO:0007669"/>
    <property type="project" value="TreeGrafter"/>
</dbReference>
<feature type="region of interest" description="Disordered" evidence="3">
    <location>
        <begin position="583"/>
        <end position="633"/>
    </location>
</feature>
<proteinExistence type="predicted"/>
<gene>
    <name evidence="5" type="ORF">HBR001_LOCUS1021</name>
</gene>
<protein>
    <recommendedName>
        <fullName evidence="4">SET domain-containing protein</fullName>
    </recommendedName>
</protein>
<dbReference type="Gene3D" id="2.170.270.10">
    <property type="entry name" value="SET domain"/>
    <property type="match status" value="1"/>
</dbReference>
<dbReference type="InterPro" id="IPR001214">
    <property type="entry name" value="SET_dom"/>
</dbReference>
<dbReference type="SMART" id="SM00317">
    <property type="entry name" value="SET"/>
    <property type="match status" value="1"/>
</dbReference>
<keyword evidence="1" id="KW-0805">Transcription regulation</keyword>
<evidence type="ECO:0000256" key="2">
    <source>
        <dbReference type="ARBA" id="ARBA00023163"/>
    </source>
</evidence>
<evidence type="ECO:0000259" key="4">
    <source>
        <dbReference type="PROSITE" id="PS50280"/>
    </source>
</evidence>
<dbReference type="PANTHER" id="PTHR45747">
    <property type="entry name" value="HISTONE-LYSINE N-METHYLTRANSFERASE E(Z)"/>
    <property type="match status" value="1"/>
</dbReference>
<dbReference type="InterPro" id="IPR045318">
    <property type="entry name" value="EZH1/2-like"/>
</dbReference>
<sequence length="856" mass="95887">MFPSLHPQKKGSSSDTSSKEQKAKQNTYGLSSATKSSGSSRRARMGVYQKKTPSFSPSSSSVSPPPSQKGFSAPGARFATDAECTATPVEIPMTPVVHSTTWRRLVVGKAPPNIITGVSARPYSYGFDRPLWTFDTTGVLREKCKFRAVDSDSATAEASIQIQPPSQSEVNERVRCLVDQELPRIKKCHVQRVRHTLKSTRQQLAAYFKGHRELRSERYRRLQWLEIANHRSRSDISAGERVTAKRLLRNSAHIGLPYNCLVGTVRFFVHQDKPPFESVVYPETVIYLPNDITAICQSFAMIGINKNAFVEDDPILRYVPYLGDGQELVVDNDLYSGTTMSRERQIAVFGDNGELKVLKPSARDNEIQEYLLRVIVGTCGASERVFLALEEEVGFSQPRIDYCEMKEQAKAAELTAKRVAKAKKLVALYQKSLIDGQSGHSVGSENASKALFNLAQHCWFLRSTSEHQSFGVRLQPPLSVFESSYADTPEAHGIRDRASYEGLVEWHRDLFCRRCYSYDCSEHGIQNPQRSSRADPIYPMITAPGVVLSMEEAMSREGGIGAKECSSNVVTLSVESEEAIQIAGGESSSSLDDEAQKNKRQPISVDQPSSESAALNRRSRRTQTQLSSMASKSLQSQEKLLDIQRLAKLKKRNKRREMFLRAPDNSEYLDDSDAAVMAFHPNLNTQSCYDLHICCNVNMLRNSIQKRIGVAFSATHGWGAFALESIRKDEFVLEYTGELITDDEAERRGAMYDRKLVSYLFGVNSEYVVDAARKGNKAKFANHRAKRKANLNVKVIVSNGEHRIGLFAREAIEVGAELFFDYGYTHESAPNWSHRGKSMSEQFVHDKVDTVDEENE</sequence>
<dbReference type="PANTHER" id="PTHR45747:SF4">
    <property type="entry name" value="HISTONE-LYSINE N-METHYLTRANSFERASE E(Z)"/>
    <property type="match status" value="1"/>
</dbReference>
<keyword evidence="6" id="KW-1185">Reference proteome</keyword>
<evidence type="ECO:0000313" key="6">
    <source>
        <dbReference type="Proteomes" id="UP001162031"/>
    </source>
</evidence>
<feature type="compositionally biased region" description="Polar residues" evidence="3">
    <location>
        <begin position="604"/>
        <end position="613"/>
    </location>
</feature>
<dbReference type="GO" id="GO:0005634">
    <property type="term" value="C:nucleus"/>
    <property type="evidence" value="ECO:0007669"/>
    <property type="project" value="TreeGrafter"/>
</dbReference>
<dbReference type="AlphaFoldDB" id="A0AAV0T2B5"/>
<dbReference type="GO" id="GO:0003682">
    <property type="term" value="F:chromatin binding"/>
    <property type="evidence" value="ECO:0007669"/>
    <property type="project" value="TreeGrafter"/>
</dbReference>
<evidence type="ECO:0000256" key="1">
    <source>
        <dbReference type="ARBA" id="ARBA00023015"/>
    </source>
</evidence>
<dbReference type="Proteomes" id="UP001162031">
    <property type="component" value="Unassembled WGS sequence"/>
</dbReference>
<feature type="compositionally biased region" description="Low complexity" evidence="3">
    <location>
        <begin position="31"/>
        <end position="40"/>
    </location>
</feature>
<feature type="region of interest" description="Disordered" evidence="3">
    <location>
        <begin position="1"/>
        <end position="75"/>
    </location>
</feature>
<feature type="compositionally biased region" description="Low complexity" evidence="3">
    <location>
        <begin position="53"/>
        <end position="62"/>
    </location>
</feature>